<evidence type="ECO:0000256" key="4">
    <source>
        <dbReference type="ARBA" id="ARBA00022723"/>
    </source>
</evidence>
<comment type="cofactor">
    <cofactor evidence="1 8">
        <name>heme</name>
        <dbReference type="ChEBI" id="CHEBI:30413"/>
    </cofactor>
</comment>
<keyword evidence="10" id="KW-1133">Transmembrane helix</keyword>
<dbReference type="PRINTS" id="PR00385">
    <property type="entry name" value="P450"/>
</dbReference>
<keyword evidence="6 8" id="KW-0408">Iron</keyword>
<dbReference type="Pfam" id="PF00067">
    <property type="entry name" value="p450"/>
    <property type="match status" value="1"/>
</dbReference>
<sequence>MGILLTIAGFTFGGILVTAVWFVYLLVKSYVGKSVNSPEYAPVKGTVFQQMLYFNRLYDHQTQLARSHRTFRLVGPSCSHLYTTEPRNVEHVLKTNFHSYSKGRYNQEIITDVFGHGIFAVDGDKWKQQRKLASFEFSTRVLRDFSCSVFRKNAEKLVAVVGDAAGRAFDVQDVLMRCTLDSIFEVGFGVELRCLEGSSKEGGQFMKAFDDASALTYWRYADPFWRLKRRFNLGAEASLRSNIRTIDDFVSHVIATKRRTTAKNGSGKEDILSRFLVESEKDPDTMNDRYLRDIILNFMIAGKDTSAGTLSWFFYMLSKNPLVQHKLAREVDEVAGGNNNAVDGTTSIVHDFIQGITDTTLDKMPYLHAALTETLRLYPAVPIDGRCSEADDILPDGTRVKKGDLVNYLAYSMGRMSYIWGDDAQDFRPERWLNDDGAFQPQSPFKFVAFHGGPRICLGRDFAYRQMKIIAVALLRYFRFQLGGHDNVTYKTMFTLHIHGGLYLCATPRPAP</sequence>
<protein>
    <recommendedName>
        <fullName evidence="13">Cytochrome P450</fullName>
    </recommendedName>
</protein>
<dbReference type="InterPro" id="IPR002401">
    <property type="entry name" value="Cyt_P450_E_grp-I"/>
</dbReference>
<evidence type="ECO:0000256" key="3">
    <source>
        <dbReference type="ARBA" id="ARBA00022617"/>
    </source>
</evidence>
<dbReference type="GO" id="GO:0006629">
    <property type="term" value="P:lipid metabolic process"/>
    <property type="evidence" value="ECO:0007669"/>
    <property type="project" value="UniProtKB-ARBA"/>
</dbReference>
<keyword evidence="7 9" id="KW-0503">Monooxygenase</keyword>
<evidence type="ECO:0000256" key="1">
    <source>
        <dbReference type="ARBA" id="ARBA00001971"/>
    </source>
</evidence>
<dbReference type="Gene3D" id="1.10.630.10">
    <property type="entry name" value="Cytochrome P450"/>
    <property type="match status" value="1"/>
</dbReference>
<accession>A0AAV2D8S5</accession>
<reference evidence="11 12" key="1">
    <citation type="submission" date="2024-04" db="EMBL/GenBank/DDBJ databases">
        <authorList>
            <person name="Fracassetti M."/>
        </authorList>
    </citation>
    <scope>NUCLEOTIDE SEQUENCE [LARGE SCALE GENOMIC DNA]</scope>
</reference>
<evidence type="ECO:0000256" key="10">
    <source>
        <dbReference type="SAM" id="Phobius"/>
    </source>
</evidence>
<dbReference type="InterPro" id="IPR036396">
    <property type="entry name" value="Cyt_P450_sf"/>
</dbReference>
<dbReference type="PROSITE" id="PS00086">
    <property type="entry name" value="CYTOCHROME_P450"/>
    <property type="match status" value="1"/>
</dbReference>
<evidence type="ECO:0000256" key="5">
    <source>
        <dbReference type="ARBA" id="ARBA00023002"/>
    </source>
</evidence>
<keyword evidence="10" id="KW-0472">Membrane</keyword>
<dbReference type="GO" id="GO:0005506">
    <property type="term" value="F:iron ion binding"/>
    <property type="evidence" value="ECO:0007669"/>
    <property type="project" value="InterPro"/>
</dbReference>
<evidence type="ECO:0008006" key="13">
    <source>
        <dbReference type="Google" id="ProtNLM"/>
    </source>
</evidence>
<evidence type="ECO:0000256" key="8">
    <source>
        <dbReference type="PIRSR" id="PIRSR602401-1"/>
    </source>
</evidence>
<dbReference type="PRINTS" id="PR00463">
    <property type="entry name" value="EP450I"/>
</dbReference>
<dbReference type="GO" id="GO:0016705">
    <property type="term" value="F:oxidoreductase activity, acting on paired donors, with incorporation or reduction of molecular oxygen"/>
    <property type="evidence" value="ECO:0007669"/>
    <property type="project" value="InterPro"/>
</dbReference>
<feature type="binding site" description="axial binding residue" evidence="8">
    <location>
        <position position="457"/>
    </location>
    <ligand>
        <name>heme</name>
        <dbReference type="ChEBI" id="CHEBI:30413"/>
    </ligand>
    <ligandPart>
        <name>Fe</name>
        <dbReference type="ChEBI" id="CHEBI:18248"/>
    </ligandPart>
</feature>
<organism evidence="11 12">
    <name type="scientific">Linum trigynum</name>
    <dbReference type="NCBI Taxonomy" id="586398"/>
    <lineage>
        <taxon>Eukaryota</taxon>
        <taxon>Viridiplantae</taxon>
        <taxon>Streptophyta</taxon>
        <taxon>Embryophyta</taxon>
        <taxon>Tracheophyta</taxon>
        <taxon>Spermatophyta</taxon>
        <taxon>Magnoliopsida</taxon>
        <taxon>eudicotyledons</taxon>
        <taxon>Gunneridae</taxon>
        <taxon>Pentapetalae</taxon>
        <taxon>rosids</taxon>
        <taxon>fabids</taxon>
        <taxon>Malpighiales</taxon>
        <taxon>Linaceae</taxon>
        <taxon>Linum</taxon>
    </lineage>
</organism>
<keyword evidence="3 8" id="KW-0349">Heme</keyword>
<dbReference type="PANTHER" id="PTHR24296">
    <property type="entry name" value="CYTOCHROME P450"/>
    <property type="match status" value="1"/>
</dbReference>
<dbReference type="AlphaFoldDB" id="A0AAV2D8S5"/>
<keyword evidence="12" id="KW-1185">Reference proteome</keyword>
<dbReference type="EMBL" id="OZ034815">
    <property type="protein sequence ID" value="CAL1370257.1"/>
    <property type="molecule type" value="Genomic_DNA"/>
</dbReference>
<proteinExistence type="inferred from homology"/>
<dbReference type="InterPro" id="IPR017972">
    <property type="entry name" value="Cyt_P450_CS"/>
</dbReference>
<dbReference type="InterPro" id="IPR001128">
    <property type="entry name" value="Cyt_P450"/>
</dbReference>
<evidence type="ECO:0000256" key="9">
    <source>
        <dbReference type="RuleBase" id="RU000461"/>
    </source>
</evidence>
<keyword evidence="5 9" id="KW-0560">Oxidoreductase</keyword>
<evidence type="ECO:0000256" key="7">
    <source>
        <dbReference type="ARBA" id="ARBA00023033"/>
    </source>
</evidence>
<evidence type="ECO:0000313" key="11">
    <source>
        <dbReference type="EMBL" id="CAL1370257.1"/>
    </source>
</evidence>
<dbReference type="CDD" id="cd11064">
    <property type="entry name" value="CYP86A"/>
    <property type="match status" value="1"/>
</dbReference>
<keyword evidence="4 8" id="KW-0479">Metal-binding</keyword>
<comment type="similarity">
    <text evidence="2 9">Belongs to the cytochrome P450 family.</text>
</comment>
<evidence type="ECO:0000313" key="12">
    <source>
        <dbReference type="Proteomes" id="UP001497516"/>
    </source>
</evidence>
<feature type="transmembrane region" description="Helical" evidence="10">
    <location>
        <begin position="6"/>
        <end position="27"/>
    </location>
</feature>
<dbReference type="GO" id="GO:0004497">
    <property type="term" value="F:monooxygenase activity"/>
    <property type="evidence" value="ECO:0007669"/>
    <property type="project" value="UniProtKB-KW"/>
</dbReference>
<dbReference type="Proteomes" id="UP001497516">
    <property type="component" value="Chromosome 2"/>
</dbReference>
<dbReference type="SUPFAM" id="SSF48264">
    <property type="entry name" value="Cytochrome P450"/>
    <property type="match status" value="1"/>
</dbReference>
<name>A0AAV2D8S5_9ROSI</name>
<gene>
    <name evidence="11" type="ORF">LTRI10_LOCUS12433</name>
</gene>
<evidence type="ECO:0000256" key="2">
    <source>
        <dbReference type="ARBA" id="ARBA00010617"/>
    </source>
</evidence>
<keyword evidence="10" id="KW-0812">Transmembrane</keyword>
<evidence type="ECO:0000256" key="6">
    <source>
        <dbReference type="ARBA" id="ARBA00023004"/>
    </source>
</evidence>
<dbReference type="GO" id="GO:0020037">
    <property type="term" value="F:heme binding"/>
    <property type="evidence" value="ECO:0007669"/>
    <property type="project" value="InterPro"/>
</dbReference>